<dbReference type="EC" id="3.1.21.3" evidence="10"/>
<keyword evidence="8 10" id="KW-0067">ATP-binding</keyword>
<keyword evidence="9 10" id="KW-0238">DNA-binding</keyword>
<dbReference type="PANTHER" id="PTHR30195">
    <property type="entry name" value="TYPE I SITE-SPECIFIC DEOXYRIBONUCLEASE PROTEIN SUBUNIT M AND R"/>
    <property type="match status" value="1"/>
</dbReference>
<evidence type="ECO:0000256" key="9">
    <source>
        <dbReference type="ARBA" id="ARBA00023125"/>
    </source>
</evidence>
<dbReference type="InterPro" id="IPR027417">
    <property type="entry name" value="P-loop_NTPase"/>
</dbReference>
<dbReference type="PANTHER" id="PTHR30195:SF15">
    <property type="entry name" value="TYPE I RESTRICTION ENZYME HINDI ENDONUCLEASE SUBUNIT"/>
    <property type="match status" value="1"/>
</dbReference>
<dbReference type="GO" id="GO:0005524">
    <property type="term" value="F:ATP binding"/>
    <property type="evidence" value="ECO:0007669"/>
    <property type="project" value="UniProtKB-KW"/>
</dbReference>
<evidence type="ECO:0000256" key="2">
    <source>
        <dbReference type="ARBA" id="ARBA00008598"/>
    </source>
</evidence>
<evidence type="ECO:0000256" key="4">
    <source>
        <dbReference type="ARBA" id="ARBA00022741"/>
    </source>
</evidence>
<protein>
    <recommendedName>
        <fullName evidence="10">Type I restriction enzyme endonuclease subunit</fullName>
        <shortName evidence="10">R protein</shortName>
        <ecNumber evidence="10">3.1.21.3</ecNumber>
    </recommendedName>
</protein>
<dbReference type="GO" id="GO:0009307">
    <property type="term" value="P:DNA restriction-modification system"/>
    <property type="evidence" value="ECO:0007669"/>
    <property type="project" value="UniProtKB-KW"/>
</dbReference>
<accession>A0A0A2XVI1</accession>
<keyword evidence="6 12" id="KW-0255">Endonuclease</keyword>
<dbReference type="PROSITE" id="PS51192">
    <property type="entry name" value="HELICASE_ATP_BIND_1"/>
    <property type="match status" value="1"/>
</dbReference>
<gene>
    <name evidence="12" type="ORF">JP36_10320</name>
</gene>
<dbReference type="CDD" id="cd22332">
    <property type="entry name" value="HsdR_N"/>
    <property type="match status" value="1"/>
</dbReference>
<dbReference type="GO" id="GO:0009035">
    <property type="term" value="F:type I site-specific deoxyribonuclease activity"/>
    <property type="evidence" value="ECO:0007669"/>
    <property type="project" value="UniProtKB-EC"/>
</dbReference>
<dbReference type="InterPro" id="IPR014001">
    <property type="entry name" value="Helicase_ATP-bd"/>
</dbReference>
<dbReference type="Gene3D" id="3.90.1570.50">
    <property type="match status" value="1"/>
</dbReference>
<comment type="catalytic activity">
    <reaction evidence="1 10">
        <text>Endonucleolytic cleavage of DNA to give random double-stranded fragments with terminal 5'-phosphates, ATP is simultaneously hydrolyzed.</text>
        <dbReference type="EC" id="3.1.21.3"/>
    </reaction>
</comment>
<dbReference type="InterPro" id="IPR040980">
    <property type="entry name" value="SWI2_SNF2"/>
</dbReference>
<evidence type="ECO:0000256" key="10">
    <source>
        <dbReference type="RuleBase" id="RU364115"/>
    </source>
</evidence>
<dbReference type="AlphaFoldDB" id="A0A0A2XVI1"/>
<evidence type="ECO:0000256" key="1">
    <source>
        <dbReference type="ARBA" id="ARBA00000851"/>
    </source>
</evidence>
<dbReference type="Pfam" id="PF18766">
    <property type="entry name" value="SWI2_SNF2"/>
    <property type="match status" value="1"/>
</dbReference>
<keyword evidence="3" id="KW-0540">Nuclease</keyword>
<evidence type="ECO:0000256" key="3">
    <source>
        <dbReference type="ARBA" id="ARBA00022722"/>
    </source>
</evidence>
<keyword evidence="5 10" id="KW-0680">Restriction system</keyword>
<dbReference type="SUPFAM" id="SSF52540">
    <property type="entry name" value="P-loop containing nucleoside triphosphate hydrolases"/>
    <property type="match status" value="1"/>
</dbReference>
<dbReference type="InterPro" id="IPR021810">
    <property type="entry name" value="T1RH-like_C"/>
</dbReference>
<evidence type="ECO:0000256" key="6">
    <source>
        <dbReference type="ARBA" id="ARBA00022759"/>
    </source>
</evidence>
<proteinExistence type="inferred from homology"/>
<reference evidence="12 13" key="1">
    <citation type="submission" date="2014-08" db="EMBL/GenBank/DDBJ databases">
        <title>Chaperone-usher fimbriae in a diverse selection of Gallibacterium genomes.</title>
        <authorList>
            <person name="Kudirkiene E."/>
            <person name="Bager R.J."/>
            <person name="Johnson T.J."/>
            <person name="Bojesen A.M."/>
        </authorList>
    </citation>
    <scope>NUCLEOTIDE SEQUENCE [LARGE SCALE GENOMIC DNA]</scope>
    <source>
        <strain evidence="12 13">CCM5974</strain>
    </source>
</reference>
<dbReference type="InterPro" id="IPR007409">
    <property type="entry name" value="Restrct_endonuc_type1_HsdR_N"/>
</dbReference>
<evidence type="ECO:0000256" key="5">
    <source>
        <dbReference type="ARBA" id="ARBA00022747"/>
    </source>
</evidence>
<feature type="domain" description="Helicase ATP-binding" evidence="11">
    <location>
        <begin position="286"/>
        <end position="468"/>
    </location>
</feature>
<dbReference type="eggNOG" id="COG0610">
    <property type="taxonomic scope" value="Bacteria"/>
</dbReference>
<sequence>MHINESTIENLALEQLQSLGWAYAYGKEVLAGLAYPWRETTQAVVLKPLLLEALARINPHLPLAVLEEVAAEVCKSDIAPLAERNQRFYRQLKQGVAVRYQENGQEKHDVALLVDFRQPEKNRFDAINQLEIQGTKGKRIPDILCFINGLPMAIFELKNPLKVNAGIDKAFEQLQTYKREISDLFVFNQLMVISDGTTARLGSLTADFQRFLPWKVVDESQQSQRIPFENEQTGLLQGLFSPAVLLDYVRDFVVFESDSRGQTVKKIAAYHQFYGVNAAVESTIAAYLGDSRKIGVIWHTQGSGKSLSMLFYAGKLISQPELQNPTIVVVTDRNDLDGQLFATFSQDQDITRQTPIQANGREELRAELAKRESGGIIFTTIQKFGLREGEEQHPVLNDRRNIIVISDEAHRSQYGFSQKINQQGQYRDGYAKYLRAALPHASFIGFTGTPLSLEDKDTQEVFGRYISIYDIQDAVEDGATVPIIYEARQIPLQESQQFHHAVQEAQEILEEDEESYSFRLLEQLMGTEQRLAHLAQDLVQHFEARNQLSDGKAMAVVMSRRICVKLYNEIIKLRPDWHSDDINQGVVKVMMTGSASDPEEMQAHVYPFTEKKQLEKRFKDPDDPLKLVIVRDMWLTGFDAPCCHTMYIDKPMQGHNLMQAIARVNRVFRNKSRENGGLIVDYIGLAEELKQATQQYTNAGGKDSVTTDIHQVFQKMLEYLDIIRGQFASPVDGKPFDLTAALHISEPEKLLNAICQAANHILALDRQKTAENHTALYPQKSAQGEKTPRKNAFLQAVRLAKKGFSLCGSMEEIQPYRQQIAFYDAVRATIVKPEQQHRPNSPKERQLKLVTLLNQAVRSDGVVDLFDLMEEERPDLSLLSEEFMGRVEASDTPDLWLVAIEGYLKSSIKNKAQNNLGTQKTFEQRLKEAMNQYHNHNLSVMEIIKELVEMAKEFEQHLSRGSSLGLSDTELAFYDALIQNQSAVEKMEDATLTALAKEITAQLRKSVTIDWQHKEAVRAKMRVLIRRALLKYKYPPDLATDAIEFVLKQAEVVADNLSSE</sequence>
<dbReference type="GO" id="GO:0003677">
    <property type="term" value="F:DNA binding"/>
    <property type="evidence" value="ECO:0007669"/>
    <property type="project" value="UniProtKB-KW"/>
</dbReference>
<keyword evidence="4 10" id="KW-0547">Nucleotide-binding</keyword>
<organism evidence="12 13">
    <name type="scientific">Gallibacterium genomosp. 1</name>
    <dbReference type="NCBI Taxonomy" id="155515"/>
    <lineage>
        <taxon>Bacteria</taxon>
        <taxon>Pseudomonadati</taxon>
        <taxon>Pseudomonadota</taxon>
        <taxon>Gammaproteobacteria</taxon>
        <taxon>Pasteurellales</taxon>
        <taxon>Pasteurellaceae</taxon>
        <taxon>Gallibacterium</taxon>
    </lineage>
</organism>
<comment type="caution">
    <text evidence="12">The sequence shown here is derived from an EMBL/GenBank/DDBJ whole genome shotgun (WGS) entry which is preliminary data.</text>
</comment>
<evidence type="ECO:0000259" key="11">
    <source>
        <dbReference type="PROSITE" id="PS51192"/>
    </source>
</evidence>
<comment type="similarity">
    <text evidence="2 10">Belongs to the HsdR family.</text>
</comment>
<dbReference type="RefSeq" id="WP_039174368.1">
    <property type="nucleotide sequence ID" value="NZ_JPXX01000030.1"/>
</dbReference>
<dbReference type="EMBL" id="JPXX01000030">
    <property type="protein sequence ID" value="KGQ36421.1"/>
    <property type="molecule type" value="Genomic_DNA"/>
</dbReference>
<dbReference type="SMART" id="SM00487">
    <property type="entry name" value="DEXDc"/>
    <property type="match status" value="1"/>
</dbReference>
<evidence type="ECO:0000313" key="12">
    <source>
        <dbReference type="EMBL" id="KGQ36421.1"/>
    </source>
</evidence>
<name>A0A0A2XVI1_9PAST</name>
<evidence type="ECO:0000256" key="7">
    <source>
        <dbReference type="ARBA" id="ARBA00022801"/>
    </source>
</evidence>
<dbReference type="Pfam" id="PF04313">
    <property type="entry name" value="HSDR_N"/>
    <property type="match status" value="1"/>
</dbReference>
<keyword evidence="7 10" id="KW-0378">Hydrolase</keyword>
<dbReference type="InterPro" id="IPR051268">
    <property type="entry name" value="Type-I_R_enzyme_R_subunit"/>
</dbReference>
<dbReference type="Pfam" id="PF22679">
    <property type="entry name" value="T1R_D3-like"/>
    <property type="match status" value="1"/>
</dbReference>
<dbReference type="CDD" id="cd18030">
    <property type="entry name" value="DEXHc_RE_I_HsdR"/>
    <property type="match status" value="1"/>
</dbReference>
<dbReference type="InterPro" id="IPR004473">
    <property type="entry name" value="Restrct_endonuc_typeI_HsdR"/>
</dbReference>
<comment type="subunit">
    <text evidence="10">The type I restriction/modification system is composed of three polypeptides R, M and S.</text>
</comment>
<dbReference type="Proteomes" id="UP000030539">
    <property type="component" value="Unassembled WGS sequence"/>
</dbReference>
<evidence type="ECO:0000256" key="8">
    <source>
        <dbReference type="ARBA" id="ARBA00022840"/>
    </source>
</evidence>
<evidence type="ECO:0000313" key="13">
    <source>
        <dbReference type="Proteomes" id="UP000030539"/>
    </source>
</evidence>
<dbReference type="InterPro" id="IPR055180">
    <property type="entry name" value="HsdR_RecA-like_helicase_dom_2"/>
</dbReference>
<comment type="function">
    <text evidence="10">Subunit R is required for both nuclease and ATPase activities, but not for modification.</text>
</comment>
<dbReference type="Gene3D" id="3.40.50.300">
    <property type="entry name" value="P-loop containing nucleotide triphosphate hydrolases"/>
    <property type="match status" value="3"/>
</dbReference>
<dbReference type="NCBIfam" id="TIGR00348">
    <property type="entry name" value="hsdR"/>
    <property type="match status" value="1"/>
</dbReference>
<dbReference type="Pfam" id="PF11867">
    <property type="entry name" value="T1RH-like_C"/>
    <property type="match status" value="1"/>
</dbReference>
<dbReference type="CDD" id="cd18800">
    <property type="entry name" value="SF2_C_EcoR124I-like"/>
    <property type="match status" value="1"/>
</dbReference>
<dbReference type="STRING" id="155515.JP36_10320"/>